<keyword evidence="3" id="KW-0342">GTP-binding</keyword>
<dbReference type="GO" id="GO:0005525">
    <property type="term" value="F:GTP binding"/>
    <property type="evidence" value="ECO:0007669"/>
    <property type="project" value="UniProtKB-KW"/>
</dbReference>
<dbReference type="OMA" id="KVEAILW"/>
<dbReference type="AlphaFoldDB" id="A0A2K5I5F1"/>
<sequence>MEEDECEPIPQENPREELSQDPVLELSGGSTLPLGENVQPHFQGCGPRMVAQHWFQGRCWSLTICPCSLGVHPGASGENKMGYMGPNPSSLCFLWILLGLREKEQKTPRRLRLILVGKTGSGKSATGNSILGRDVFESKLSTRPVTKTSQKGSREWDGKELEVIDTPDILSSQVLPEAAAAIHQAIILSSPGPHAVLLVTQLGRFTDEDQQVVRRLQEVFGVGVLGHTILVFTRKEDLAGGSLEDYVRETDNQALAQLDVTVARRHCSFNNRAQGEEQEAQLQELMENVKVILWENEGHYYSNKAYQYTQQNFLLKELQERKVTQDQGSEEVPGEESWLEGLSQIQKESEEAHRRLLARADL</sequence>
<dbReference type="FunFam" id="3.40.50.300:FF:000366">
    <property type="entry name" value="GTPase, IMAP family member 2"/>
    <property type="match status" value="1"/>
</dbReference>
<dbReference type="SUPFAM" id="SSF52540">
    <property type="entry name" value="P-loop containing nucleoside triphosphate hydrolases"/>
    <property type="match status" value="1"/>
</dbReference>
<keyword evidence="7" id="KW-1185">Reference proteome</keyword>
<accession>A0A2K5I5F1</accession>
<dbReference type="Gene3D" id="3.40.50.300">
    <property type="entry name" value="P-loop containing nucleotide triphosphate hydrolases"/>
    <property type="match status" value="1"/>
</dbReference>
<dbReference type="PANTHER" id="PTHR10903">
    <property type="entry name" value="GTPASE, IMAP FAMILY MEMBER-RELATED"/>
    <property type="match status" value="1"/>
</dbReference>
<proteinExistence type="inferred from homology"/>
<dbReference type="InterPro" id="IPR045058">
    <property type="entry name" value="GIMA/IAN/Toc"/>
</dbReference>
<dbReference type="PANTHER" id="PTHR10903:SF144">
    <property type="entry name" value="GTPASE IMAP FAMILY MEMBER 6"/>
    <property type="match status" value="1"/>
</dbReference>
<organism evidence="6 7">
    <name type="scientific">Colobus angolensis palliatus</name>
    <name type="common">Peters' Angolan colobus</name>
    <dbReference type="NCBI Taxonomy" id="336983"/>
    <lineage>
        <taxon>Eukaryota</taxon>
        <taxon>Metazoa</taxon>
        <taxon>Chordata</taxon>
        <taxon>Craniata</taxon>
        <taxon>Vertebrata</taxon>
        <taxon>Euteleostomi</taxon>
        <taxon>Mammalia</taxon>
        <taxon>Eutheria</taxon>
        <taxon>Euarchontoglires</taxon>
        <taxon>Primates</taxon>
        <taxon>Haplorrhini</taxon>
        <taxon>Catarrhini</taxon>
        <taxon>Cercopithecidae</taxon>
        <taxon>Colobinae</taxon>
        <taxon>Colobus</taxon>
    </lineage>
</organism>
<name>A0A2K5I5F1_COLAP</name>
<evidence type="ECO:0000313" key="6">
    <source>
        <dbReference type="Ensembl" id="ENSCANP00000011854.1"/>
    </source>
</evidence>
<evidence type="ECO:0000256" key="2">
    <source>
        <dbReference type="ARBA" id="ARBA00022741"/>
    </source>
</evidence>
<evidence type="ECO:0000259" key="5">
    <source>
        <dbReference type="PROSITE" id="PS51720"/>
    </source>
</evidence>
<comment type="similarity">
    <text evidence="1">Belongs to the TRAFAC class TrmE-Era-EngA-EngB-Septin-like GTPase superfamily. AIG1/Toc34/Toc159-like paraseptin GTPase family. IAN subfamily.</text>
</comment>
<dbReference type="Proteomes" id="UP000233080">
    <property type="component" value="Unassembled WGS sequence"/>
</dbReference>
<dbReference type="InterPro" id="IPR027417">
    <property type="entry name" value="P-loop_NTPase"/>
</dbReference>
<dbReference type="STRING" id="336983.ENSCANP00000011854"/>
<dbReference type="Ensembl" id="ENSCANT00000034756.1">
    <property type="protein sequence ID" value="ENSCANP00000011854.1"/>
    <property type="gene ID" value="ENSCANG00000029314.1"/>
</dbReference>
<evidence type="ECO:0000256" key="4">
    <source>
        <dbReference type="SAM" id="MobiDB-lite"/>
    </source>
</evidence>
<feature type="domain" description="AIG1-type G" evidence="5">
    <location>
        <begin position="108"/>
        <end position="310"/>
    </location>
</feature>
<evidence type="ECO:0000256" key="1">
    <source>
        <dbReference type="ARBA" id="ARBA00008535"/>
    </source>
</evidence>
<dbReference type="Pfam" id="PF04548">
    <property type="entry name" value="AIG1"/>
    <property type="match status" value="1"/>
</dbReference>
<evidence type="ECO:0000256" key="3">
    <source>
        <dbReference type="ARBA" id="ARBA00023134"/>
    </source>
</evidence>
<dbReference type="InterPro" id="IPR006703">
    <property type="entry name" value="G_AIG1"/>
</dbReference>
<feature type="region of interest" description="Disordered" evidence="4">
    <location>
        <begin position="1"/>
        <end position="21"/>
    </location>
</feature>
<dbReference type="CDD" id="cd01852">
    <property type="entry name" value="AIG1"/>
    <property type="match status" value="1"/>
</dbReference>
<dbReference type="PROSITE" id="PS51720">
    <property type="entry name" value="G_AIG1"/>
    <property type="match status" value="1"/>
</dbReference>
<reference evidence="6" key="2">
    <citation type="submission" date="2025-09" db="UniProtKB">
        <authorList>
            <consortium name="Ensembl"/>
        </authorList>
    </citation>
    <scope>IDENTIFICATION</scope>
</reference>
<evidence type="ECO:0000313" key="7">
    <source>
        <dbReference type="Proteomes" id="UP000233080"/>
    </source>
</evidence>
<reference evidence="6" key="1">
    <citation type="submission" date="2025-08" db="UniProtKB">
        <authorList>
            <consortium name="Ensembl"/>
        </authorList>
    </citation>
    <scope>IDENTIFICATION</scope>
</reference>
<keyword evidence="2" id="KW-0547">Nucleotide-binding</keyword>
<protein>
    <recommendedName>
        <fullName evidence="5">AIG1-type G domain-containing protein</fullName>
    </recommendedName>
</protein>
<dbReference type="GO" id="GO:0005829">
    <property type="term" value="C:cytosol"/>
    <property type="evidence" value="ECO:0007669"/>
    <property type="project" value="TreeGrafter"/>
</dbReference>